<accession>A0ABT2VQ15</accession>
<evidence type="ECO:0000313" key="4">
    <source>
        <dbReference type="Proteomes" id="UP001209257"/>
    </source>
</evidence>
<organism evidence="3 4">
    <name type="scientific">Alteromonas salexigens</name>
    <dbReference type="NCBI Taxonomy" id="2982530"/>
    <lineage>
        <taxon>Bacteria</taxon>
        <taxon>Pseudomonadati</taxon>
        <taxon>Pseudomonadota</taxon>
        <taxon>Gammaproteobacteria</taxon>
        <taxon>Alteromonadales</taxon>
        <taxon>Alteromonadaceae</taxon>
        <taxon>Alteromonas/Salinimonas group</taxon>
        <taxon>Alteromonas</taxon>
    </lineage>
</organism>
<feature type="compositionally biased region" description="Polar residues" evidence="1">
    <location>
        <begin position="387"/>
        <end position="399"/>
    </location>
</feature>
<dbReference type="RefSeq" id="WP_262995017.1">
    <property type="nucleotide sequence ID" value="NZ_JAOTJC010000011.1"/>
</dbReference>
<feature type="signal peptide" evidence="2">
    <location>
        <begin position="1"/>
        <end position="20"/>
    </location>
</feature>
<feature type="compositionally biased region" description="Polar residues" evidence="1">
    <location>
        <begin position="410"/>
        <end position="421"/>
    </location>
</feature>
<protein>
    <recommendedName>
        <fullName evidence="5">Curli production assembly/transport component CsgG</fullName>
    </recommendedName>
</protein>
<reference evidence="4" key="1">
    <citation type="submission" date="2023-07" db="EMBL/GenBank/DDBJ databases">
        <title>Study on multiphase classification of strain Alteromonas salexigens isolated from the Yellow Sea.</title>
        <authorList>
            <person name="Sun L."/>
        </authorList>
    </citation>
    <scope>NUCLEOTIDE SEQUENCE [LARGE SCALE GENOMIC DNA]</scope>
    <source>
        <strain evidence="4">ASW11-19</strain>
    </source>
</reference>
<name>A0ABT2VQ15_9ALTE</name>
<evidence type="ECO:0000256" key="1">
    <source>
        <dbReference type="SAM" id="MobiDB-lite"/>
    </source>
</evidence>
<comment type="caution">
    <text evidence="3">The sequence shown here is derived from an EMBL/GenBank/DDBJ whole genome shotgun (WGS) entry which is preliminary data.</text>
</comment>
<dbReference type="EMBL" id="JAOTJC010000011">
    <property type="protein sequence ID" value="MCU7555387.1"/>
    <property type="molecule type" value="Genomic_DNA"/>
</dbReference>
<evidence type="ECO:0000256" key="2">
    <source>
        <dbReference type="SAM" id="SignalP"/>
    </source>
</evidence>
<dbReference type="Proteomes" id="UP001209257">
    <property type="component" value="Unassembled WGS sequence"/>
</dbReference>
<gene>
    <name evidence="3" type="ORF">OCL06_12395</name>
</gene>
<feature type="chain" id="PRO_5045956921" description="Curli production assembly/transport component CsgG" evidence="2">
    <location>
        <begin position="21"/>
        <end position="427"/>
    </location>
</feature>
<keyword evidence="2" id="KW-0732">Signal</keyword>
<evidence type="ECO:0008006" key="5">
    <source>
        <dbReference type="Google" id="ProtNLM"/>
    </source>
</evidence>
<proteinExistence type="predicted"/>
<keyword evidence="4" id="KW-1185">Reference proteome</keyword>
<evidence type="ECO:0000313" key="3">
    <source>
        <dbReference type="EMBL" id="MCU7555387.1"/>
    </source>
</evidence>
<feature type="region of interest" description="Disordered" evidence="1">
    <location>
        <begin position="380"/>
        <end position="427"/>
    </location>
</feature>
<sequence>MKHRLLSAAVLLGLAGQVNAQDFDLTDLTPARPGESVDAGDTMSQGNVVVGNNEATAMKVAHQQLVNNDEDGIRLIQVGSGTGILSIGSAFYETYDNLNATLLSKRAAYNQAALIAKKQLAENFEGVQLQCENVAKLSIDYIDTGSDSVGNEAASMQESCVNSVAGSVSGYVTYDVFDDVDANQVRISFVSTPKTRAQIREKNGAVEVTTNPNEIFRQVVNDINTGVLPPMGAKVLTNANTGEVTVLGYGSAIVRQNDDSRMSKRLKQMAKSQSQTRARAALLGTLEGAEVYWQGGFDESQMESTQQFEYTDPERDPSKVKKLDDTRSQFLNQVKQSDAYSAVTAGKLPQGIGMRSFLSEDGHWQYTVAVYSPSLEATAQEAKREMSNSGRATQSSSGESIKAYGGRNSEAGNPQGASGSVSDDDSL</sequence>